<organism evidence="7 9">
    <name type="scientific">Corynebacterium kutscheri</name>
    <dbReference type="NCBI Taxonomy" id="35755"/>
    <lineage>
        <taxon>Bacteria</taxon>
        <taxon>Bacillati</taxon>
        <taxon>Actinomycetota</taxon>
        <taxon>Actinomycetes</taxon>
        <taxon>Mycobacteriales</taxon>
        <taxon>Corynebacteriaceae</taxon>
        <taxon>Corynebacterium</taxon>
    </lineage>
</organism>
<dbReference type="RefSeq" id="WP_046439598.1">
    <property type="nucleotide sequence ID" value="NZ_CP011312.1"/>
</dbReference>
<keyword evidence="2" id="KW-1003">Cell membrane</keyword>
<proteinExistence type="predicted"/>
<keyword evidence="3" id="KW-0997">Cell inner membrane</keyword>
<evidence type="ECO:0000313" key="8">
    <source>
        <dbReference type="EMBL" id="VEH08629.1"/>
    </source>
</evidence>
<dbReference type="CDD" id="cd07984">
    <property type="entry name" value="LPLAT_LABLAT-like"/>
    <property type="match status" value="1"/>
</dbReference>
<evidence type="ECO:0000256" key="3">
    <source>
        <dbReference type="ARBA" id="ARBA00022519"/>
    </source>
</evidence>
<dbReference type="EMBL" id="CP011312">
    <property type="protein sequence ID" value="AKE41353.1"/>
    <property type="molecule type" value="Genomic_DNA"/>
</dbReference>
<dbReference type="STRING" id="35755.UL82_05890"/>
<dbReference type="GO" id="GO:0005886">
    <property type="term" value="C:plasma membrane"/>
    <property type="evidence" value="ECO:0007669"/>
    <property type="project" value="UniProtKB-SubCell"/>
</dbReference>
<dbReference type="NCBIfam" id="NF005919">
    <property type="entry name" value="PRK07920.1"/>
    <property type="match status" value="1"/>
</dbReference>
<evidence type="ECO:0000313" key="10">
    <source>
        <dbReference type="Proteomes" id="UP000271380"/>
    </source>
</evidence>
<gene>
    <name evidence="8" type="ORF">NCTC949_01744</name>
    <name evidence="7" type="ORF">UL82_05890</name>
</gene>
<comment type="subcellular location">
    <subcellularLocation>
        <location evidence="1">Cell inner membrane</location>
    </subcellularLocation>
</comment>
<evidence type="ECO:0000256" key="1">
    <source>
        <dbReference type="ARBA" id="ARBA00004533"/>
    </source>
</evidence>
<evidence type="ECO:0000256" key="5">
    <source>
        <dbReference type="ARBA" id="ARBA00023136"/>
    </source>
</evidence>
<dbReference type="InterPro" id="IPR004960">
    <property type="entry name" value="LipA_acyltrans"/>
</dbReference>
<keyword evidence="9" id="KW-1185">Reference proteome</keyword>
<dbReference type="GO" id="GO:0016746">
    <property type="term" value="F:acyltransferase activity"/>
    <property type="evidence" value="ECO:0007669"/>
    <property type="project" value="UniProtKB-KW"/>
</dbReference>
<dbReference type="AlphaFoldDB" id="A0A0F6R228"/>
<name>A0A0F6R228_9CORY</name>
<reference evidence="7 9" key="1">
    <citation type="journal article" date="2015" name="Genome Announc.">
        <title>Complete Genome Sequence of Corynebacterium kutscheri DSM 20755, a Corynebacterial Type Strain with Remarkably Low G+C Content of Chromosomal DNA.</title>
        <authorList>
            <person name="Ruckert C."/>
            <person name="Albersmeier A."/>
            <person name="Winkler A."/>
            <person name="Tauch A."/>
        </authorList>
    </citation>
    <scope>NUCLEOTIDE SEQUENCE [LARGE SCALE GENOMIC DNA]</scope>
    <source>
        <strain evidence="7 9">DSM 20755</strain>
    </source>
</reference>
<dbReference type="Pfam" id="PF03279">
    <property type="entry name" value="Lip_A_acyltrans"/>
    <property type="match status" value="1"/>
</dbReference>
<accession>A0A0F6R228</accession>
<dbReference type="EC" id="2.3.1.-" evidence="7 8"/>
<keyword evidence="4 7" id="KW-0808">Transferase</keyword>
<dbReference type="PANTHER" id="PTHR30606">
    <property type="entry name" value="LIPID A BIOSYNTHESIS LAUROYL ACYLTRANSFERASE"/>
    <property type="match status" value="1"/>
</dbReference>
<evidence type="ECO:0000256" key="6">
    <source>
        <dbReference type="ARBA" id="ARBA00023315"/>
    </source>
</evidence>
<dbReference type="KEGG" id="cku:UL82_05890"/>
<evidence type="ECO:0000256" key="4">
    <source>
        <dbReference type="ARBA" id="ARBA00022679"/>
    </source>
</evidence>
<keyword evidence="5" id="KW-0472">Membrane</keyword>
<dbReference type="Proteomes" id="UP000271380">
    <property type="component" value="Chromosome"/>
</dbReference>
<dbReference type="PANTHER" id="PTHR30606:SF10">
    <property type="entry name" value="PHOSPHATIDYLINOSITOL MANNOSIDE ACYLTRANSFERASE"/>
    <property type="match status" value="1"/>
</dbReference>
<dbReference type="HOGENOM" id="CLU_049421_3_0_11"/>
<dbReference type="OrthoDB" id="9803456at2"/>
<sequence>MARLKLRSQLSTVGYLTGWKIVGFLPEKVAIWIFRMGADFVSKNGTKPEQLRKNLMRVVGPEKVTRELVRDAMRSYARYWCEAFRLPRLVGNQQLIERIHRGLVGEEYLRTSLNSGRGVVLVAAHSGNWDMAAYYFAHKFSSFTTVAERLEPEAVYQAFVDFRTSLGFQVLPLKGGVPPFLELRRVIQRGEVVCLLGERDLKRSGVEVEFFGETTRMPAGAVRLAQETGACLHVVDLWFEEDGWGIGISPEVKVEELNATVQKVAKIMEENIARHPQDWHVLQPLWLSDLDQDRYQKGLASPTQLETEAALE</sequence>
<evidence type="ECO:0000256" key="2">
    <source>
        <dbReference type="ARBA" id="ARBA00022475"/>
    </source>
</evidence>
<keyword evidence="6 7" id="KW-0012">Acyltransferase</keyword>
<reference evidence="8 10" key="2">
    <citation type="submission" date="2018-12" db="EMBL/GenBank/DDBJ databases">
        <authorList>
            <consortium name="Pathogen Informatics"/>
        </authorList>
    </citation>
    <scope>NUCLEOTIDE SEQUENCE [LARGE SCALE GENOMIC DNA]</scope>
    <source>
        <strain evidence="8 10">NCTC949</strain>
    </source>
</reference>
<protein>
    <submittedName>
        <fullName evidence="7">Lauroyl/myristoyl acyltransferase</fullName>
    </submittedName>
    <submittedName>
        <fullName evidence="8">Lipid A biosynthesis lauroyl acyltransferase</fullName>
        <ecNumber evidence="7 8">2.3.1.-</ecNumber>
    </submittedName>
</protein>
<dbReference type="GO" id="GO:0009247">
    <property type="term" value="P:glycolipid biosynthetic process"/>
    <property type="evidence" value="ECO:0007669"/>
    <property type="project" value="UniProtKB-ARBA"/>
</dbReference>
<dbReference type="Proteomes" id="UP000033457">
    <property type="component" value="Chromosome"/>
</dbReference>
<dbReference type="EMBL" id="LR134377">
    <property type="protein sequence ID" value="VEH08629.1"/>
    <property type="molecule type" value="Genomic_DNA"/>
</dbReference>
<evidence type="ECO:0000313" key="9">
    <source>
        <dbReference type="Proteomes" id="UP000033457"/>
    </source>
</evidence>
<evidence type="ECO:0000313" key="7">
    <source>
        <dbReference type="EMBL" id="AKE41353.1"/>
    </source>
</evidence>